<name>A0A1M6MRQ6_9BRAD</name>
<organism evidence="3 4">
    <name type="scientific">Bradyrhizobium lablabi</name>
    <dbReference type="NCBI Taxonomy" id="722472"/>
    <lineage>
        <taxon>Bacteria</taxon>
        <taxon>Pseudomonadati</taxon>
        <taxon>Pseudomonadota</taxon>
        <taxon>Alphaproteobacteria</taxon>
        <taxon>Hyphomicrobiales</taxon>
        <taxon>Nitrobacteraceae</taxon>
        <taxon>Bradyrhizobium</taxon>
    </lineage>
</organism>
<feature type="signal peptide" evidence="2">
    <location>
        <begin position="1"/>
        <end position="28"/>
    </location>
</feature>
<feature type="chain" id="PRO_5012409729" evidence="2">
    <location>
        <begin position="29"/>
        <end position="327"/>
    </location>
</feature>
<evidence type="ECO:0000313" key="3">
    <source>
        <dbReference type="EMBL" id="SHJ86151.1"/>
    </source>
</evidence>
<dbReference type="PANTHER" id="PTHR42928:SF5">
    <property type="entry name" value="BLR1237 PROTEIN"/>
    <property type="match status" value="1"/>
</dbReference>
<dbReference type="Gene3D" id="3.40.190.150">
    <property type="entry name" value="Bordetella uptake gene, domain 1"/>
    <property type="match status" value="1"/>
</dbReference>
<dbReference type="Proteomes" id="UP000189935">
    <property type="component" value="Chromosome I"/>
</dbReference>
<dbReference type="PANTHER" id="PTHR42928">
    <property type="entry name" value="TRICARBOXYLATE-BINDING PROTEIN"/>
    <property type="match status" value="1"/>
</dbReference>
<proteinExistence type="inferred from homology"/>
<dbReference type="PIRSF" id="PIRSF017082">
    <property type="entry name" value="YflP"/>
    <property type="match status" value="1"/>
</dbReference>
<dbReference type="InterPro" id="IPR042100">
    <property type="entry name" value="Bug_dom1"/>
</dbReference>
<dbReference type="OrthoDB" id="8205503at2"/>
<comment type="similarity">
    <text evidence="1">Belongs to the UPF0065 (bug) family.</text>
</comment>
<dbReference type="EMBL" id="LT670844">
    <property type="protein sequence ID" value="SHJ86151.1"/>
    <property type="molecule type" value="Genomic_DNA"/>
</dbReference>
<keyword evidence="3" id="KW-0675">Receptor</keyword>
<reference evidence="3 4" key="1">
    <citation type="submission" date="2016-11" db="EMBL/GenBank/DDBJ databases">
        <authorList>
            <person name="Jaros S."/>
            <person name="Januszkiewicz K."/>
            <person name="Wedrychowicz H."/>
        </authorList>
    </citation>
    <scope>NUCLEOTIDE SEQUENCE [LARGE SCALE GENOMIC DNA]</scope>
    <source>
        <strain evidence="3 4">GAS499</strain>
    </source>
</reference>
<dbReference type="SUPFAM" id="SSF53850">
    <property type="entry name" value="Periplasmic binding protein-like II"/>
    <property type="match status" value="1"/>
</dbReference>
<sequence>MLGRFIKMFALCAGVTVVSVASTHAVMAQTYPTQPIKILIGFGPGSAADILARLVGKQMESNLGQPIVIENRPGNSSMIAAETVARAPADGYTLFMATIANTLNPAETKSNFNLAKALAPVVLLGIVPNVLVAHPSVPANNLAELIALAKSKPETLTFGSSGYATASYMAAELFNEKAGTKIPMVPYQGGSNQAVSDLLAGRITLMFNVAATLAPQVEAGRLKAFAVAQSKRASIMPDVPTLSEAGMTGYDAGIWIGLLAPAGTPPAIVDKLSAAANAALSNEGVRAALKQQGTDPVGGSPKEFADFIHADIEKWVAVLASSPNTAK</sequence>
<dbReference type="AlphaFoldDB" id="A0A1M6MRQ6"/>
<evidence type="ECO:0000256" key="2">
    <source>
        <dbReference type="SAM" id="SignalP"/>
    </source>
</evidence>
<dbReference type="CDD" id="cd13578">
    <property type="entry name" value="PBP2_Bug27"/>
    <property type="match status" value="1"/>
</dbReference>
<accession>A0A1M6MRQ6</accession>
<dbReference type="InterPro" id="IPR005064">
    <property type="entry name" value="BUG"/>
</dbReference>
<evidence type="ECO:0000313" key="4">
    <source>
        <dbReference type="Proteomes" id="UP000189935"/>
    </source>
</evidence>
<protein>
    <submittedName>
        <fullName evidence="3">Tripartite-type tricarboxylate transporter, receptor component TctC</fullName>
    </submittedName>
</protein>
<dbReference type="Pfam" id="PF03401">
    <property type="entry name" value="TctC"/>
    <property type="match status" value="1"/>
</dbReference>
<keyword evidence="2" id="KW-0732">Signal</keyword>
<dbReference type="RefSeq" id="WP_079537777.1">
    <property type="nucleotide sequence ID" value="NZ_LT670844.1"/>
</dbReference>
<gene>
    <name evidence="3" type="ORF">SAMN05444159_1717</name>
</gene>
<evidence type="ECO:0000256" key="1">
    <source>
        <dbReference type="ARBA" id="ARBA00006987"/>
    </source>
</evidence>
<dbReference type="Gene3D" id="3.40.190.10">
    <property type="entry name" value="Periplasmic binding protein-like II"/>
    <property type="match status" value="1"/>
</dbReference>